<feature type="region of interest" description="Disordered" evidence="6">
    <location>
        <begin position="246"/>
        <end position="297"/>
    </location>
</feature>
<feature type="transmembrane region" description="Helical" evidence="7">
    <location>
        <begin position="870"/>
        <end position="890"/>
    </location>
</feature>
<dbReference type="InterPro" id="IPR050545">
    <property type="entry name" value="Mycobact_MmpL"/>
</dbReference>
<dbReference type="Pfam" id="PF03176">
    <property type="entry name" value="MMPL"/>
    <property type="match status" value="2"/>
</dbReference>
<evidence type="ECO:0000259" key="8">
    <source>
        <dbReference type="PROSITE" id="PS50156"/>
    </source>
</evidence>
<feature type="region of interest" description="Disordered" evidence="6">
    <location>
        <begin position="116"/>
        <end position="219"/>
    </location>
</feature>
<feature type="domain" description="SSD" evidence="8">
    <location>
        <begin position="454"/>
        <end position="545"/>
    </location>
</feature>
<evidence type="ECO:0000256" key="1">
    <source>
        <dbReference type="ARBA" id="ARBA00004651"/>
    </source>
</evidence>
<name>A0A917MST1_9MICC</name>
<keyword evidence="2" id="KW-1003">Cell membrane</keyword>
<feature type="compositionally biased region" description="Basic and acidic residues" evidence="6">
    <location>
        <begin position="249"/>
        <end position="293"/>
    </location>
</feature>
<dbReference type="RefSeq" id="WP_229723072.1">
    <property type="nucleotide sequence ID" value="NZ_BMDC01000001.1"/>
</dbReference>
<evidence type="ECO:0000256" key="7">
    <source>
        <dbReference type="SAM" id="Phobius"/>
    </source>
</evidence>
<dbReference type="Proteomes" id="UP000600171">
    <property type="component" value="Unassembled WGS sequence"/>
</dbReference>
<dbReference type="AlphaFoldDB" id="A0A917MST1"/>
<feature type="region of interest" description="Disordered" evidence="6">
    <location>
        <begin position="952"/>
        <end position="1017"/>
    </location>
</feature>
<keyword evidence="3 7" id="KW-0812">Transmembrane</keyword>
<dbReference type="PROSITE" id="PS50156">
    <property type="entry name" value="SSD"/>
    <property type="match status" value="1"/>
</dbReference>
<feature type="transmembrane region" description="Helical" evidence="7">
    <location>
        <begin position="16"/>
        <end position="37"/>
    </location>
</feature>
<feature type="compositionally biased region" description="Basic and acidic residues" evidence="6">
    <location>
        <begin position="952"/>
        <end position="963"/>
    </location>
</feature>
<feature type="transmembrane region" description="Helical" evidence="7">
    <location>
        <begin position="600"/>
        <end position="618"/>
    </location>
</feature>
<evidence type="ECO:0000256" key="5">
    <source>
        <dbReference type="ARBA" id="ARBA00023136"/>
    </source>
</evidence>
<evidence type="ECO:0000256" key="6">
    <source>
        <dbReference type="SAM" id="MobiDB-lite"/>
    </source>
</evidence>
<evidence type="ECO:0000256" key="4">
    <source>
        <dbReference type="ARBA" id="ARBA00022989"/>
    </source>
</evidence>
<dbReference type="GO" id="GO:0005886">
    <property type="term" value="C:plasma membrane"/>
    <property type="evidence" value="ECO:0007669"/>
    <property type="project" value="UniProtKB-SubCell"/>
</dbReference>
<feature type="transmembrane region" description="Helical" evidence="7">
    <location>
        <begin position="822"/>
        <end position="849"/>
    </location>
</feature>
<feature type="transmembrane region" description="Helical" evidence="7">
    <location>
        <begin position="488"/>
        <end position="517"/>
    </location>
</feature>
<dbReference type="EMBL" id="BMDC01000001">
    <property type="protein sequence ID" value="GGH61373.1"/>
    <property type="molecule type" value="Genomic_DNA"/>
</dbReference>
<feature type="transmembrane region" description="Helical" evidence="7">
    <location>
        <begin position="396"/>
        <end position="415"/>
    </location>
</feature>
<protein>
    <recommendedName>
        <fullName evidence="8">SSD domain-containing protein</fullName>
    </recommendedName>
</protein>
<comment type="caution">
    <text evidence="9">The sequence shown here is derived from an EMBL/GenBank/DDBJ whole genome shotgun (WGS) entry which is preliminary data.</text>
</comment>
<keyword evidence="4 7" id="KW-1133">Transmembrane helix</keyword>
<dbReference type="InterPro" id="IPR000731">
    <property type="entry name" value="SSD"/>
</dbReference>
<comment type="subcellular location">
    <subcellularLocation>
        <location evidence="1">Cell membrane</location>
        <topology evidence="1">Multi-pass membrane protein</topology>
    </subcellularLocation>
</comment>
<evidence type="ECO:0000313" key="9">
    <source>
        <dbReference type="EMBL" id="GGH61373.1"/>
    </source>
</evidence>
<keyword evidence="10" id="KW-1185">Reference proteome</keyword>
<keyword evidence="5 7" id="KW-0472">Membrane</keyword>
<dbReference type="PANTHER" id="PTHR33406">
    <property type="entry name" value="MEMBRANE PROTEIN MJ1562-RELATED"/>
    <property type="match status" value="1"/>
</dbReference>
<reference evidence="9 10" key="1">
    <citation type="journal article" date="2014" name="Int. J. Syst. Evol. Microbiol.">
        <title>Complete genome sequence of Corynebacterium casei LMG S-19264T (=DSM 44701T), isolated from a smear-ripened cheese.</title>
        <authorList>
            <consortium name="US DOE Joint Genome Institute (JGI-PGF)"/>
            <person name="Walter F."/>
            <person name="Albersmeier A."/>
            <person name="Kalinowski J."/>
            <person name="Ruckert C."/>
        </authorList>
    </citation>
    <scope>NUCLEOTIDE SEQUENCE [LARGE SCALE GENOMIC DNA]</scope>
    <source>
        <strain evidence="9 10">CCM 8669</strain>
    </source>
</reference>
<dbReference type="InterPro" id="IPR004869">
    <property type="entry name" value="MMPL_dom"/>
</dbReference>
<feature type="transmembrane region" description="Helical" evidence="7">
    <location>
        <begin position="447"/>
        <end position="467"/>
    </location>
</feature>
<accession>A0A917MST1</accession>
<feature type="transmembrane region" description="Helical" evidence="7">
    <location>
        <begin position="896"/>
        <end position="914"/>
    </location>
</feature>
<proteinExistence type="predicted"/>
<evidence type="ECO:0000256" key="2">
    <source>
        <dbReference type="ARBA" id="ARBA00022475"/>
    </source>
</evidence>
<evidence type="ECO:0000313" key="10">
    <source>
        <dbReference type="Proteomes" id="UP000600171"/>
    </source>
</evidence>
<gene>
    <name evidence="9" type="ORF">GCM10007359_10470</name>
</gene>
<sequence>MSTFLYKLGSFAARKAWVVIGIWALILAGLGGAYGAFRGELTNEITIPGTEAQQLQETLTEKFDTNAAAGMGQVILETEDGSEFTADQKKAVASAVSTAEGVGQVDSVMDPFATSAQLEDGRKQLEDGQKKLDDAKKQLDDTQRKIDDGSLESDARKQMDDAQKKLDEGKQQVEQADQAKKDLDDAQKELDRNRDELERNERELSQAQRDLDQRRAQAQAAGGEALAQFNAAQGELDANRAQLEAGKQQLEDDQRQIDSGRDELKKNEKQIEDARKQVEEGQKELDAQRKSLDDGSLVADAQKQVDDGRAEVEKNQKELDQNRSLMDMSSDAAAISDDGSAAIAAVTFNDEIMKVTPASLEETRDAFAPLEDEGIKVLYDQNLEGQTPEMEATAEIVGIIVALIILFVMMGTFIAAGLPILMAVIGLGAAMLGTLALSSVVDMTSTTPALGSMLGLAVGIDYTLFILNRHRNNLARGMEMKKSIALATGTSGGAVVFAGTTVIIALLALNVVGIPFLSVMGNAAAFAVFMAVLVSVTLSPAILSLVGRRIISKKRWEAIDRRHALSQSTDPEIAAEARAAAAEKENRPGKWLGAVLSKPLVTVFATVAALIILALPMLDMRLGLPDGSSQPEDSAQYQTYRAIEENFGAGQNGQVIVAANLPEGMDEAKAKELQVEVGEQLQDVDSVEKVIPAMISKDNDMLLYQIVPTEGPSAESTEALVNNLRDTTTSTDYGDVTYGVTGQAAMNIDISENLFRVLPIYIAIVVGLSLLVLILVFRSIWVPVTATLGFLFSLMAAFGITTAVFQWGWMGSLFGVTTPGPILSFLPILAVGILFGLAMDYQVFLVSAMREAYAHGKPAKDAVVVGFNHSSRVVVAAALIMAGVFLGFVFSGDPMIASIGFVLAFGVLADAFIVRMMLIPALMRLLGEKAWTLPRWLDKLLPDLDIEGTKLEHEVVEEPRETSQEASAEAGREPAQEQPGPAHMAEESHHGSQRAEATSAEPEHKPRHRGPTLSDVE</sequence>
<evidence type="ECO:0000256" key="3">
    <source>
        <dbReference type="ARBA" id="ARBA00022692"/>
    </source>
</evidence>
<dbReference type="Gene3D" id="1.20.1640.10">
    <property type="entry name" value="Multidrug efflux transporter AcrB transmembrane domain"/>
    <property type="match status" value="2"/>
</dbReference>
<feature type="transmembrane region" description="Helical" evidence="7">
    <location>
        <begin position="758"/>
        <end position="777"/>
    </location>
</feature>
<feature type="transmembrane region" description="Helical" evidence="7">
    <location>
        <begin position="789"/>
        <end position="810"/>
    </location>
</feature>
<feature type="compositionally biased region" description="Basic and acidic residues" evidence="6">
    <location>
        <begin position="119"/>
        <end position="215"/>
    </location>
</feature>
<feature type="transmembrane region" description="Helical" evidence="7">
    <location>
        <begin position="523"/>
        <end position="546"/>
    </location>
</feature>
<dbReference type="PANTHER" id="PTHR33406:SF13">
    <property type="entry name" value="MEMBRANE PROTEIN YDFJ"/>
    <property type="match status" value="1"/>
</dbReference>
<dbReference type="SUPFAM" id="SSF82866">
    <property type="entry name" value="Multidrug efflux transporter AcrB transmembrane domain"/>
    <property type="match status" value="2"/>
</dbReference>
<organism evidence="9 10">
    <name type="scientific">Rothia aerolata</name>
    <dbReference type="NCBI Taxonomy" id="1812262"/>
    <lineage>
        <taxon>Bacteria</taxon>
        <taxon>Bacillati</taxon>
        <taxon>Actinomycetota</taxon>
        <taxon>Actinomycetes</taxon>
        <taxon>Micrococcales</taxon>
        <taxon>Micrococcaceae</taxon>
        <taxon>Rothia</taxon>
    </lineage>
</organism>